<evidence type="ECO:0000256" key="1">
    <source>
        <dbReference type="SAM" id="MobiDB-lite"/>
    </source>
</evidence>
<dbReference type="Gramene" id="Pp3c6_690V3.1">
    <property type="protein sequence ID" value="Pp3c6_690V3.1"/>
    <property type="gene ID" value="Pp3c6_690"/>
</dbReference>
<dbReference type="PaxDb" id="3218-PP1S309_20V6.1"/>
<organism evidence="2">
    <name type="scientific">Physcomitrium patens</name>
    <name type="common">Spreading-leaved earth moss</name>
    <name type="synonym">Physcomitrella patens</name>
    <dbReference type="NCBI Taxonomy" id="3218"/>
    <lineage>
        <taxon>Eukaryota</taxon>
        <taxon>Viridiplantae</taxon>
        <taxon>Streptophyta</taxon>
        <taxon>Embryophyta</taxon>
        <taxon>Bryophyta</taxon>
        <taxon>Bryophytina</taxon>
        <taxon>Bryopsida</taxon>
        <taxon>Funariidae</taxon>
        <taxon>Funariales</taxon>
        <taxon>Funariaceae</taxon>
        <taxon>Physcomitrium</taxon>
    </lineage>
</organism>
<gene>
    <name evidence="3" type="primary">LOC112283415</name>
    <name evidence="2" type="ORF">PHYPA_008337</name>
</gene>
<evidence type="ECO:0000313" key="3">
    <source>
        <dbReference type="EnsemblPlants" id="Pp3c6_690V3.1"/>
    </source>
</evidence>
<reference evidence="2 4" key="2">
    <citation type="journal article" date="2018" name="Plant J.">
        <title>The Physcomitrella patens chromosome-scale assembly reveals moss genome structure and evolution.</title>
        <authorList>
            <person name="Lang D."/>
            <person name="Ullrich K.K."/>
            <person name="Murat F."/>
            <person name="Fuchs J."/>
            <person name="Jenkins J."/>
            <person name="Haas F.B."/>
            <person name="Piednoel M."/>
            <person name="Gundlach H."/>
            <person name="Van Bel M."/>
            <person name="Meyberg R."/>
            <person name="Vives C."/>
            <person name="Morata J."/>
            <person name="Symeonidi A."/>
            <person name="Hiss M."/>
            <person name="Muchero W."/>
            <person name="Kamisugi Y."/>
            <person name="Saleh O."/>
            <person name="Blanc G."/>
            <person name="Decker E.L."/>
            <person name="van Gessel N."/>
            <person name="Grimwood J."/>
            <person name="Hayes R.D."/>
            <person name="Graham S.W."/>
            <person name="Gunter L.E."/>
            <person name="McDaniel S.F."/>
            <person name="Hoernstein S.N.W."/>
            <person name="Larsson A."/>
            <person name="Li F.W."/>
            <person name="Perroud P.F."/>
            <person name="Phillips J."/>
            <person name="Ranjan P."/>
            <person name="Rokshar D.S."/>
            <person name="Rothfels C.J."/>
            <person name="Schneider L."/>
            <person name="Shu S."/>
            <person name="Stevenson D.W."/>
            <person name="Thummler F."/>
            <person name="Tillich M."/>
            <person name="Villarreal Aguilar J.C."/>
            <person name="Widiez T."/>
            <person name="Wong G.K."/>
            <person name="Wymore A."/>
            <person name="Zhang Y."/>
            <person name="Zimmer A.D."/>
            <person name="Quatrano R.S."/>
            <person name="Mayer K.F.X."/>
            <person name="Goodstein D."/>
            <person name="Casacuberta J.M."/>
            <person name="Vandepoele K."/>
            <person name="Reski R."/>
            <person name="Cuming A.C."/>
            <person name="Tuskan G.A."/>
            <person name="Maumus F."/>
            <person name="Salse J."/>
            <person name="Schmutz J."/>
            <person name="Rensing S.A."/>
        </authorList>
    </citation>
    <scope>NUCLEOTIDE SEQUENCE [LARGE SCALE GENOMIC DNA]</scope>
    <source>
        <strain evidence="3 4">cv. Gransden 2004</strain>
    </source>
</reference>
<dbReference type="EnsemblPlants" id="Pp3c6_690V3.1">
    <property type="protein sequence ID" value="Pp3c6_690V3.1"/>
    <property type="gene ID" value="Pp3c6_690"/>
</dbReference>
<dbReference type="EnsemblPlants" id="Pp3c6_690V3.2">
    <property type="protein sequence ID" value="Pp3c6_690V3.2"/>
    <property type="gene ID" value="Pp3c6_690"/>
</dbReference>
<sequence length="175" mass="18998">METFPWEDGDPPDRHLQRKSGDDADEEQVQVQVQAFSKVVSTWMFVAATTGVVAGRSVQMGLSRWDGGDAFLVSSSSIQCCGSPCLRFDGLGLETAGREGDAHGVTPPGFGVAEVGSYEQLQLDLGLTDITKYFSYSKLWRLLYFINDAPFRIHKYAKTAGGQCRPSPAGLLGIT</sequence>
<accession>A0A2K1KDV9</accession>
<reference evidence="3" key="3">
    <citation type="submission" date="2020-12" db="UniProtKB">
        <authorList>
            <consortium name="EnsemblPlants"/>
        </authorList>
    </citation>
    <scope>IDENTIFICATION</scope>
</reference>
<keyword evidence="4" id="KW-1185">Reference proteome</keyword>
<dbReference type="AlphaFoldDB" id="A0A2K1KDV9"/>
<proteinExistence type="predicted"/>
<dbReference type="Proteomes" id="UP000006727">
    <property type="component" value="Chromosome 6"/>
</dbReference>
<feature type="region of interest" description="Disordered" evidence="1">
    <location>
        <begin position="1"/>
        <end position="24"/>
    </location>
</feature>
<evidence type="ECO:0000313" key="4">
    <source>
        <dbReference type="Proteomes" id="UP000006727"/>
    </source>
</evidence>
<evidence type="ECO:0000313" key="2">
    <source>
        <dbReference type="EMBL" id="PNR51963.1"/>
    </source>
</evidence>
<dbReference type="Gramene" id="Pp3c6_690V3.2">
    <property type="protein sequence ID" value="Pp3c6_690V3.2"/>
    <property type="gene ID" value="Pp3c6_690"/>
</dbReference>
<feature type="compositionally biased region" description="Basic and acidic residues" evidence="1">
    <location>
        <begin position="11"/>
        <end position="22"/>
    </location>
</feature>
<reference evidence="2 4" key="1">
    <citation type="journal article" date="2008" name="Science">
        <title>The Physcomitrella genome reveals evolutionary insights into the conquest of land by plants.</title>
        <authorList>
            <person name="Rensing S."/>
            <person name="Lang D."/>
            <person name="Zimmer A."/>
            <person name="Terry A."/>
            <person name="Salamov A."/>
            <person name="Shapiro H."/>
            <person name="Nishiyama T."/>
            <person name="Perroud P.-F."/>
            <person name="Lindquist E."/>
            <person name="Kamisugi Y."/>
            <person name="Tanahashi T."/>
            <person name="Sakakibara K."/>
            <person name="Fujita T."/>
            <person name="Oishi K."/>
            <person name="Shin-I T."/>
            <person name="Kuroki Y."/>
            <person name="Toyoda A."/>
            <person name="Suzuki Y."/>
            <person name="Hashimoto A."/>
            <person name="Yamaguchi K."/>
            <person name="Sugano A."/>
            <person name="Kohara Y."/>
            <person name="Fujiyama A."/>
            <person name="Anterola A."/>
            <person name="Aoki S."/>
            <person name="Ashton N."/>
            <person name="Barbazuk W.B."/>
            <person name="Barker E."/>
            <person name="Bennetzen J."/>
            <person name="Bezanilla M."/>
            <person name="Blankenship R."/>
            <person name="Cho S.H."/>
            <person name="Dutcher S."/>
            <person name="Estelle M."/>
            <person name="Fawcett J.A."/>
            <person name="Gundlach H."/>
            <person name="Hanada K."/>
            <person name="Heyl A."/>
            <person name="Hicks K.A."/>
            <person name="Hugh J."/>
            <person name="Lohr M."/>
            <person name="Mayer K."/>
            <person name="Melkozernov A."/>
            <person name="Murata T."/>
            <person name="Nelson D."/>
            <person name="Pils B."/>
            <person name="Prigge M."/>
            <person name="Reiss B."/>
            <person name="Renner T."/>
            <person name="Rombauts S."/>
            <person name="Rushton P."/>
            <person name="Sanderfoot A."/>
            <person name="Schween G."/>
            <person name="Shiu S.-H."/>
            <person name="Stueber K."/>
            <person name="Theodoulou F.L."/>
            <person name="Tu H."/>
            <person name="Van de Peer Y."/>
            <person name="Verrier P.J."/>
            <person name="Waters E."/>
            <person name="Wood A."/>
            <person name="Yang L."/>
            <person name="Cove D."/>
            <person name="Cuming A."/>
            <person name="Hasebe M."/>
            <person name="Lucas S."/>
            <person name="Mishler D.B."/>
            <person name="Reski R."/>
            <person name="Grigoriev I."/>
            <person name="Quatrano R.S."/>
            <person name="Boore J.L."/>
        </authorList>
    </citation>
    <scope>NUCLEOTIDE SEQUENCE [LARGE SCALE GENOMIC DNA]</scope>
    <source>
        <strain evidence="3 4">cv. Gransden 2004</strain>
    </source>
</reference>
<feature type="compositionally biased region" description="Acidic residues" evidence="1">
    <location>
        <begin position="1"/>
        <end position="10"/>
    </location>
</feature>
<protein>
    <submittedName>
        <fullName evidence="2 3">Uncharacterized protein</fullName>
    </submittedName>
</protein>
<name>A0A2K1KDV9_PHYPA</name>
<dbReference type="EMBL" id="ABEU02000006">
    <property type="protein sequence ID" value="PNR51963.1"/>
    <property type="molecule type" value="Genomic_DNA"/>
</dbReference>